<dbReference type="HAMAP" id="MF_00020">
    <property type="entry name" value="Acetate_kinase"/>
    <property type="match status" value="1"/>
</dbReference>
<feature type="site" description="Transition state stabilizer" evidence="5">
    <location>
        <position position="187"/>
    </location>
</feature>
<dbReference type="GO" id="GO:0008776">
    <property type="term" value="F:acetate kinase activity"/>
    <property type="evidence" value="ECO:0007669"/>
    <property type="project" value="UniProtKB-UniRule"/>
</dbReference>
<keyword evidence="5" id="KW-0479">Metal-binding</keyword>
<evidence type="ECO:0000256" key="2">
    <source>
        <dbReference type="ARBA" id="ARBA00022741"/>
    </source>
</evidence>
<feature type="site" description="Transition state stabilizer" evidence="5">
    <location>
        <position position="248"/>
    </location>
</feature>
<accession>A0A0F7ZWF4</accession>
<dbReference type="AlphaFoldDB" id="A0A0F7ZWF4"/>
<dbReference type="PRINTS" id="PR00471">
    <property type="entry name" value="ACETATEKNASE"/>
</dbReference>
<keyword evidence="2 5" id="KW-0547">Nucleotide-binding</keyword>
<dbReference type="OrthoDB" id="67445at2759"/>
<dbReference type="Gene3D" id="3.30.420.40">
    <property type="match status" value="2"/>
</dbReference>
<sequence>MKVMLSINAGSSSVKMSVYLADKNATPRQIADAQVTGLAAPPVRLKYARHGKSIVGDNTDDEVKSKDAAFNLLLKTLVDDEELCEICSKDSIAIACHRIVHGGSYDNSPRVIAKDTYHHLRQLADLAPLHNGAALTMVDLCITQLPNTTNVACFDSQFHSTIPPHIFTYPIDQQIANKNRLRKYGFHGISYAFISRSVAEFLGKDLDELNMIALHLSSGASACAIKGGKSRDTSMGLTPLEGLPGATRSGSVDASLIFHYASDVGKLSPASTEQLHISKAEEILNTQSGWKALTGTTDFSIVSSSDEPQHRLAFDLLVDRICGFVGSYYVSLQGRVDALVFAGGIGEKCAKLRSAVADGAGCLGFAVDEKRNERVGDAVVQDIGAQGAKHRLLLCRTDEQFEMARMCAATEDLWT</sequence>
<dbReference type="EC" id="2.7.2.1" evidence="5"/>
<dbReference type="SUPFAM" id="SSF53067">
    <property type="entry name" value="Actin-like ATPase domain"/>
    <property type="match status" value="2"/>
</dbReference>
<evidence type="ECO:0000256" key="5">
    <source>
        <dbReference type="HAMAP-Rule" id="MF_03131"/>
    </source>
</evidence>
<feature type="binding site" evidence="5">
    <location>
        <position position="98"/>
    </location>
    <ligand>
        <name>substrate</name>
    </ligand>
</feature>
<dbReference type="InterPro" id="IPR023865">
    <property type="entry name" value="Aliphatic_acid_kinase_CS"/>
</dbReference>
<dbReference type="InterPro" id="IPR043129">
    <property type="entry name" value="ATPase_NBD"/>
</dbReference>
<dbReference type="UniPathway" id="UPA00340">
    <property type="reaction ID" value="UER00458"/>
</dbReference>
<evidence type="ECO:0000313" key="6">
    <source>
        <dbReference type="EMBL" id="KJZ68877.1"/>
    </source>
</evidence>
<dbReference type="GO" id="GO:0006083">
    <property type="term" value="P:acetate metabolic process"/>
    <property type="evidence" value="ECO:0007669"/>
    <property type="project" value="TreeGrafter"/>
</dbReference>
<feature type="binding site" evidence="5">
    <location>
        <position position="15"/>
    </location>
    <ligand>
        <name>ATP</name>
        <dbReference type="ChEBI" id="CHEBI:30616"/>
    </ligand>
</feature>
<feature type="binding site" evidence="5">
    <location>
        <position position="8"/>
    </location>
    <ligand>
        <name>Mg(2+)</name>
        <dbReference type="ChEBI" id="CHEBI:18420"/>
    </ligand>
</feature>
<keyword evidence="7" id="KW-1185">Reference proteome</keyword>
<organism evidence="6 7">
    <name type="scientific">Hirsutella minnesotensis 3608</name>
    <dbReference type="NCBI Taxonomy" id="1043627"/>
    <lineage>
        <taxon>Eukaryota</taxon>
        <taxon>Fungi</taxon>
        <taxon>Dikarya</taxon>
        <taxon>Ascomycota</taxon>
        <taxon>Pezizomycotina</taxon>
        <taxon>Sordariomycetes</taxon>
        <taxon>Hypocreomycetidae</taxon>
        <taxon>Hypocreales</taxon>
        <taxon>Ophiocordycipitaceae</taxon>
        <taxon>Hirsutella</taxon>
    </lineage>
</organism>
<keyword evidence="4 5" id="KW-0067">ATP-binding</keyword>
<keyword evidence="1 5" id="KW-0808">Transferase</keyword>
<dbReference type="GO" id="GO:0000287">
    <property type="term" value="F:magnesium ion binding"/>
    <property type="evidence" value="ECO:0007669"/>
    <property type="project" value="UniProtKB-UniRule"/>
</dbReference>
<comment type="cofactor">
    <cofactor evidence="5">
        <name>Mg(2+)</name>
        <dbReference type="ChEBI" id="CHEBI:18420"/>
    </cofactor>
</comment>
<keyword evidence="3 5" id="KW-0418">Kinase</keyword>
<dbReference type="NCBIfam" id="TIGR00016">
    <property type="entry name" value="ackA"/>
    <property type="match status" value="1"/>
</dbReference>
<dbReference type="PROSITE" id="PS01075">
    <property type="entry name" value="ACETATE_KINASE_1"/>
    <property type="match status" value="1"/>
</dbReference>
<dbReference type="GO" id="GO:0005524">
    <property type="term" value="F:ATP binding"/>
    <property type="evidence" value="ECO:0007669"/>
    <property type="project" value="UniProtKB-KW"/>
</dbReference>
<keyword evidence="5" id="KW-0460">Magnesium</keyword>
<dbReference type="GO" id="GO:0006085">
    <property type="term" value="P:acetyl-CoA biosynthetic process"/>
    <property type="evidence" value="ECO:0007669"/>
    <property type="project" value="UniProtKB-UniRule"/>
</dbReference>
<dbReference type="PIRSF" id="PIRSF000722">
    <property type="entry name" value="Acetate_prop_kin"/>
    <property type="match status" value="1"/>
</dbReference>
<name>A0A0F7ZWF4_9HYPO</name>
<dbReference type="Pfam" id="PF00871">
    <property type="entry name" value="Acetate_kinase"/>
    <property type="match status" value="1"/>
</dbReference>
<feature type="active site" description="Proton donor/acceptor" evidence="5">
    <location>
        <position position="155"/>
    </location>
</feature>
<comment type="pathway">
    <text evidence="5">Metabolic intermediate biosynthesis; acetyl-CoA biosynthesis; acetyl-CoA from acetate: step 1/2.</text>
</comment>
<evidence type="ECO:0000256" key="4">
    <source>
        <dbReference type="ARBA" id="ARBA00022840"/>
    </source>
</evidence>
<protein>
    <recommendedName>
        <fullName evidence="5">Probable acetate kinase</fullName>
        <ecNumber evidence="5">2.7.2.1</ecNumber>
    </recommendedName>
    <alternativeName>
        <fullName evidence="5">Acetokinase</fullName>
    </alternativeName>
</protein>
<evidence type="ECO:0000256" key="1">
    <source>
        <dbReference type="ARBA" id="ARBA00022679"/>
    </source>
</evidence>
<comment type="caution">
    <text evidence="5">Lacks conserved residue(s) required for the propagation of feature annotation.</text>
</comment>
<reference evidence="6 7" key="1">
    <citation type="journal article" date="2014" name="Genome Biol. Evol.">
        <title>Comparative genomics and transcriptomics analyses reveal divergent lifestyle features of nematode endoparasitic fungus Hirsutella minnesotensis.</title>
        <authorList>
            <person name="Lai Y."/>
            <person name="Liu K."/>
            <person name="Zhang X."/>
            <person name="Zhang X."/>
            <person name="Li K."/>
            <person name="Wang N."/>
            <person name="Shu C."/>
            <person name="Wu Y."/>
            <person name="Wang C."/>
            <person name="Bushley K.E."/>
            <person name="Xiang M."/>
            <person name="Liu X."/>
        </authorList>
    </citation>
    <scope>NUCLEOTIDE SEQUENCE [LARGE SCALE GENOMIC DNA]</scope>
    <source>
        <strain evidence="6 7">3608</strain>
    </source>
</reference>
<dbReference type="Proteomes" id="UP000054481">
    <property type="component" value="Unassembled WGS sequence"/>
</dbReference>
<dbReference type="PANTHER" id="PTHR21060">
    <property type="entry name" value="ACETATE KINASE"/>
    <property type="match status" value="1"/>
</dbReference>
<proteinExistence type="inferred from homology"/>
<dbReference type="EMBL" id="KQ030798">
    <property type="protein sequence ID" value="KJZ68877.1"/>
    <property type="molecule type" value="Genomic_DNA"/>
</dbReference>
<comment type="catalytic activity">
    <reaction evidence="5">
        <text>acetate + ATP = acetyl phosphate + ADP</text>
        <dbReference type="Rhea" id="RHEA:11352"/>
        <dbReference type="ChEBI" id="CHEBI:22191"/>
        <dbReference type="ChEBI" id="CHEBI:30089"/>
        <dbReference type="ChEBI" id="CHEBI:30616"/>
        <dbReference type="ChEBI" id="CHEBI:456216"/>
        <dbReference type="EC" id="2.7.2.1"/>
    </reaction>
</comment>
<dbReference type="PANTHER" id="PTHR21060:SF15">
    <property type="entry name" value="ACETATE KINASE-RELATED"/>
    <property type="match status" value="1"/>
</dbReference>
<evidence type="ECO:0000313" key="7">
    <source>
        <dbReference type="Proteomes" id="UP000054481"/>
    </source>
</evidence>
<evidence type="ECO:0000256" key="3">
    <source>
        <dbReference type="ARBA" id="ARBA00022777"/>
    </source>
</evidence>
<dbReference type="InterPro" id="IPR000890">
    <property type="entry name" value="Aliphatic_acid_kin_short-chain"/>
</dbReference>
<gene>
    <name evidence="6" type="ORF">HIM_11736</name>
</gene>
<dbReference type="InterPro" id="IPR004372">
    <property type="entry name" value="Ac/propionate_kinase"/>
</dbReference>
<comment type="similarity">
    <text evidence="5">Belongs to the acetokinase family.</text>
</comment>
<feature type="binding site" evidence="5">
    <location>
        <position position="399"/>
    </location>
    <ligand>
        <name>Mg(2+)</name>
        <dbReference type="ChEBI" id="CHEBI:18420"/>
    </ligand>
</feature>